<protein>
    <submittedName>
        <fullName evidence="1">Uncharacterized protein</fullName>
    </submittedName>
</protein>
<accession>A0ABN1MRV1</accession>
<evidence type="ECO:0000313" key="2">
    <source>
        <dbReference type="Proteomes" id="UP001501126"/>
    </source>
</evidence>
<dbReference type="Proteomes" id="UP001501126">
    <property type="component" value="Unassembled WGS sequence"/>
</dbReference>
<organism evidence="1 2">
    <name type="scientific">Wandonia haliotis</name>
    <dbReference type="NCBI Taxonomy" id="574963"/>
    <lineage>
        <taxon>Bacteria</taxon>
        <taxon>Pseudomonadati</taxon>
        <taxon>Bacteroidota</taxon>
        <taxon>Flavobacteriia</taxon>
        <taxon>Flavobacteriales</taxon>
        <taxon>Crocinitomicaceae</taxon>
        <taxon>Wandonia</taxon>
    </lineage>
</organism>
<proteinExistence type="predicted"/>
<gene>
    <name evidence="1" type="ORF">GCM10009118_23870</name>
</gene>
<keyword evidence="2" id="KW-1185">Reference proteome</keyword>
<dbReference type="EMBL" id="BAAAFH010000011">
    <property type="protein sequence ID" value="GAA0875978.1"/>
    <property type="molecule type" value="Genomic_DNA"/>
</dbReference>
<name>A0ABN1MRV1_9FLAO</name>
<dbReference type="SUPFAM" id="SSF82185">
    <property type="entry name" value="Histone H3 K4-specific methyltransferase SET7/9 N-terminal domain"/>
    <property type="match status" value="1"/>
</dbReference>
<comment type="caution">
    <text evidence="1">The sequence shown here is derived from an EMBL/GenBank/DDBJ whole genome shotgun (WGS) entry which is preliminary data.</text>
</comment>
<reference evidence="1 2" key="1">
    <citation type="journal article" date="2019" name="Int. J. Syst. Evol. Microbiol.">
        <title>The Global Catalogue of Microorganisms (GCM) 10K type strain sequencing project: providing services to taxonomists for standard genome sequencing and annotation.</title>
        <authorList>
            <consortium name="The Broad Institute Genomics Platform"/>
            <consortium name="The Broad Institute Genome Sequencing Center for Infectious Disease"/>
            <person name="Wu L."/>
            <person name="Ma J."/>
        </authorList>
    </citation>
    <scope>NUCLEOTIDE SEQUENCE [LARGE SCALE GENOMIC DNA]</scope>
    <source>
        <strain evidence="1 2">JCM 16083</strain>
    </source>
</reference>
<sequence length="187" mass="22196">MIYRSILIVFFIMHVSGAISQNSIDSLGRKQGIWIVNIQYDSITELRNVFVQCEFKNDTLNGIYRVFDENEILRYEAFFFEGNRNGLGYIYDSDFNVRRVYTYYNDEVISLIYFDERNRLIETRGFMNKEWIGINSIFHSNGKMMRRSIFVGGKRNGRETIFNRKGKIRTIFEYSDDIFNGKIVSVE</sequence>
<evidence type="ECO:0000313" key="1">
    <source>
        <dbReference type="EMBL" id="GAA0875978.1"/>
    </source>
</evidence>
<dbReference type="Gene3D" id="3.90.930.1">
    <property type="match status" value="1"/>
</dbReference>